<keyword evidence="2" id="KW-0805">Transcription regulation</keyword>
<feature type="domain" description="RNA polymerase sigma factor 70 region 4 type 2" evidence="7">
    <location>
        <begin position="101"/>
        <end position="152"/>
    </location>
</feature>
<dbReference type="InterPro" id="IPR036388">
    <property type="entry name" value="WH-like_DNA-bd_sf"/>
</dbReference>
<sequence>MDAAEQARFVEFVQASSPHLLKTAWLLAGDPHVAEDLVQEALARVYTKWGSAQKAPWAYTRKVMLNLRTDRWRRTGQEIATADVAEAPTRDAHGTVDARADLVRALRGLPLRERQCVVLRYYADLSEEETANALGVSLGTVKSSASRGLATLRTLVPLASSETTKGSAS</sequence>
<evidence type="ECO:0000313" key="9">
    <source>
        <dbReference type="Proteomes" id="UP001596356"/>
    </source>
</evidence>
<dbReference type="SUPFAM" id="SSF88946">
    <property type="entry name" value="Sigma2 domain of RNA polymerase sigma factors"/>
    <property type="match status" value="1"/>
</dbReference>
<dbReference type="Gene3D" id="1.10.10.10">
    <property type="entry name" value="Winged helix-like DNA-binding domain superfamily/Winged helix DNA-binding domain"/>
    <property type="match status" value="1"/>
</dbReference>
<keyword evidence="5" id="KW-0804">Transcription</keyword>
<dbReference type="Pfam" id="PF08281">
    <property type="entry name" value="Sigma70_r4_2"/>
    <property type="match status" value="1"/>
</dbReference>
<accession>A0ABW2AWH8</accession>
<dbReference type="CDD" id="cd06171">
    <property type="entry name" value="Sigma70_r4"/>
    <property type="match status" value="1"/>
</dbReference>
<dbReference type="InterPro" id="IPR007627">
    <property type="entry name" value="RNA_pol_sigma70_r2"/>
</dbReference>
<keyword evidence="4" id="KW-0238">DNA-binding</keyword>
<evidence type="ECO:0000259" key="6">
    <source>
        <dbReference type="Pfam" id="PF04542"/>
    </source>
</evidence>
<keyword evidence="9" id="KW-1185">Reference proteome</keyword>
<dbReference type="EMBL" id="JBHSWJ010000002">
    <property type="protein sequence ID" value="MFC6715190.1"/>
    <property type="molecule type" value="Genomic_DNA"/>
</dbReference>
<keyword evidence="3" id="KW-0731">Sigma factor</keyword>
<dbReference type="SUPFAM" id="SSF88659">
    <property type="entry name" value="Sigma3 and sigma4 domains of RNA polymerase sigma factors"/>
    <property type="match status" value="1"/>
</dbReference>
<dbReference type="InterPro" id="IPR014325">
    <property type="entry name" value="RNA_pol_sigma-E_actinobac"/>
</dbReference>
<dbReference type="Pfam" id="PF04542">
    <property type="entry name" value="Sigma70_r2"/>
    <property type="match status" value="1"/>
</dbReference>
<protein>
    <submittedName>
        <fullName evidence="8">SigE family RNA polymerase sigma factor</fullName>
    </submittedName>
</protein>
<dbReference type="InterPro" id="IPR013324">
    <property type="entry name" value="RNA_pol_sigma_r3/r4-like"/>
</dbReference>
<evidence type="ECO:0000256" key="4">
    <source>
        <dbReference type="ARBA" id="ARBA00023125"/>
    </source>
</evidence>
<dbReference type="PANTHER" id="PTHR43133:SF50">
    <property type="entry name" value="ECF RNA POLYMERASE SIGMA FACTOR SIGM"/>
    <property type="match status" value="1"/>
</dbReference>
<evidence type="ECO:0000256" key="1">
    <source>
        <dbReference type="ARBA" id="ARBA00010641"/>
    </source>
</evidence>
<reference evidence="9" key="1">
    <citation type="journal article" date="2019" name="Int. J. Syst. Evol. Microbiol.">
        <title>The Global Catalogue of Microorganisms (GCM) 10K type strain sequencing project: providing services to taxonomists for standard genome sequencing and annotation.</title>
        <authorList>
            <consortium name="The Broad Institute Genomics Platform"/>
            <consortium name="The Broad Institute Genome Sequencing Center for Infectious Disease"/>
            <person name="Wu L."/>
            <person name="Ma J."/>
        </authorList>
    </citation>
    <scope>NUCLEOTIDE SEQUENCE [LARGE SCALE GENOMIC DNA]</scope>
    <source>
        <strain evidence="9">NBRC 106593</strain>
    </source>
</reference>
<evidence type="ECO:0000256" key="2">
    <source>
        <dbReference type="ARBA" id="ARBA00023015"/>
    </source>
</evidence>
<dbReference type="Proteomes" id="UP001596356">
    <property type="component" value="Unassembled WGS sequence"/>
</dbReference>
<evidence type="ECO:0000256" key="3">
    <source>
        <dbReference type="ARBA" id="ARBA00023082"/>
    </source>
</evidence>
<dbReference type="InterPro" id="IPR014284">
    <property type="entry name" value="RNA_pol_sigma-70_dom"/>
</dbReference>
<dbReference type="NCBIfam" id="TIGR02937">
    <property type="entry name" value="sigma70-ECF"/>
    <property type="match status" value="1"/>
</dbReference>
<evidence type="ECO:0000313" key="8">
    <source>
        <dbReference type="EMBL" id="MFC6715190.1"/>
    </source>
</evidence>
<dbReference type="PANTHER" id="PTHR43133">
    <property type="entry name" value="RNA POLYMERASE ECF-TYPE SIGMA FACTO"/>
    <property type="match status" value="1"/>
</dbReference>
<dbReference type="InterPro" id="IPR039425">
    <property type="entry name" value="RNA_pol_sigma-70-like"/>
</dbReference>
<evidence type="ECO:0000259" key="7">
    <source>
        <dbReference type="Pfam" id="PF08281"/>
    </source>
</evidence>
<evidence type="ECO:0000256" key="5">
    <source>
        <dbReference type="ARBA" id="ARBA00023163"/>
    </source>
</evidence>
<feature type="domain" description="RNA polymerase sigma-70 region 2" evidence="6">
    <location>
        <begin position="13"/>
        <end position="76"/>
    </location>
</feature>
<organism evidence="8 9">
    <name type="scientific">Branchiibius cervicis</name>
    <dbReference type="NCBI Taxonomy" id="908252"/>
    <lineage>
        <taxon>Bacteria</taxon>
        <taxon>Bacillati</taxon>
        <taxon>Actinomycetota</taxon>
        <taxon>Actinomycetes</taxon>
        <taxon>Micrococcales</taxon>
        <taxon>Dermacoccaceae</taxon>
        <taxon>Branchiibius</taxon>
    </lineage>
</organism>
<comment type="caution">
    <text evidence="8">The sequence shown here is derived from an EMBL/GenBank/DDBJ whole genome shotgun (WGS) entry which is preliminary data.</text>
</comment>
<dbReference type="InterPro" id="IPR013325">
    <property type="entry name" value="RNA_pol_sigma_r2"/>
</dbReference>
<comment type="similarity">
    <text evidence="1">Belongs to the sigma-70 factor family. ECF subfamily.</text>
</comment>
<dbReference type="RefSeq" id="WP_377824114.1">
    <property type="nucleotide sequence ID" value="NZ_JBHSWJ010000002.1"/>
</dbReference>
<dbReference type="Gene3D" id="1.10.1740.10">
    <property type="match status" value="1"/>
</dbReference>
<gene>
    <name evidence="8" type="ORF">ACFQBT_15780</name>
</gene>
<dbReference type="NCBIfam" id="TIGR02983">
    <property type="entry name" value="SigE-fam_strep"/>
    <property type="match status" value="1"/>
</dbReference>
<proteinExistence type="inferred from homology"/>
<name>A0ABW2AWH8_9MICO</name>
<dbReference type="InterPro" id="IPR013249">
    <property type="entry name" value="RNA_pol_sigma70_r4_t2"/>
</dbReference>